<evidence type="ECO:0000256" key="7">
    <source>
        <dbReference type="ARBA" id="ARBA00022605"/>
    </source>
</evidence>
<dbReference type="RefSeq" id="WP_205103793.1">
    <property type="nucleotide sequence ID" value="NZ_JACJJC010000015.1"/>
</dbReference>
<evidence type="ECO:0000256" key="5">
    <source>
        <dbReference type="ARBA" id="ARBA00011738"/>
    </source>
</evidence>
<feature type="domain" description="Isopropylmalate dehydrogenase-like" evidence="15">
    <location>
        <begin position="6"/>
        <end position="357"/>
    </location>
</feature>
<feature type="site" description="Important for catalysis" evidence="13">
    <location>
        <position position="145"/>
    </location>
</feature>
<dbReference type="EC" id="1.1.1.85" evidence="13"/>
<comment type="subcellular location">
    <subcellularLocation>
        <location evidence="13">Cytoplasm</location>
    </subcellularLocation>
</comment>
<evidence type="ECO:0000256" key="3">
    <source>
        <dbReference type="ARBA" id="ARBA00004762"/>
    </source>
</evidence>
<dbReference type="PANTHER" id="PTHR42979">
    <property type="entry name" value="3-ISOPROPYLMALATE DEHYDROGENASE"/>
    <property type="match status" value="1"/>
</dbReference>
<keyword evidence="6 13" id="KW-0432">Leucine biosynthesis</keyword>
<keyword evidence="9 13" id="KW-0460">Magnesium</keyword>
<comment type="subunit">
    <text evidence="5 13 14">Homodimer.</text>
</comment>
<dbReference type="PROSITE" id="PS00470">
    <property type="entry name" value="IDH_IMDH"/>
    <property type="match status" value="1"/>
</dbReference>
<dbReference type="NCBIfam" id="TIGR00169">
    <property type="entry name" value="leuB"/>
    <property type="match status" value="1"/>
</dbReference>
<evidence type="ECO:0000313" key="17">
    <source>
        <dbReference type="Proteomes" id="UP000715095"/>
    </source>
</evidence>
<keyword evidence="11 13" id="KW-0520">NAD</keyword>
<feature type="binding site" evidence="13">
    <location>
        <begin position="285"/>
        <end position="297"/>
    </location>
    <ligand>
        <name>NAD(+)</name>
        <dbReference type="ChEBI" id="CHEBI:57540"/>
    </ligand>
</feature>
<feature type="binding site" evidence="13">
    <location>
        <position position="99"/>
    </location>
    <ligand>
        <name>substrate</name>
    </ligand>
</feature>
<evidence type="ECO:0000256" key="11">
    <source>
        <dbReference type="ARBA" id="ARBA00023027"/>
    </source>
</evidence>
<organism evidence="16 17">
    <name type="scientific">Sutterella massiliensis</name>
    <dbReference type="NCBI Taxonomy" id="1816689"/>
    <lineage>
        <taxon>Bacteria</taxon>
        <taxon>Pseudomonadati</taxon>
        <taxon>Pseudomonadota</taxon>
        <taxon>Betaproteobacteria</taxon>
        <taxon>Burkholderiales</taxon>
        <taxon>Sutterellaceae</taxon>
        <taxon>Sutterella</taxon>
    </lineage>
</organism>
<feature type="binding site" evidence="13">
    <location>
        <position position="109"/>
    </location>
    <ligand>
        <name>substrate</name>
    </ligand>
</feature>
<evidence type="ECO:0000259" key="15">
    <source>
        <dbReference type="SMART" id="SM01329"/>
    </source>
</evidence>
<keyword evidence="8 13" id="KW-0479">Metal-binding</keyword>
<comment type="caution">
    <text evidence="16">The sequence shown here is derived from an EMBL/GenBank/DDBJ whole genome shotgun (WGS) entry which is preliminary data.</text>
</comment>
<dbReference type="EMBL" id="JACJJC010000015">
    <property type="protein sequence ID" value="MBM6704661.1"/>
    <property type="molecule type" value="Genomic_DNA"/>
</dbReference>
<dbReference type="Gene3D" id="3.40.718.10">
    <property type="entry name" value="Isopropylmalate Dehydrogenase"/>
    <property type="match status" value="1"/>
</dbReference>
<dbReference type="InterPro" id="IPR004429">
    <property type="entry name" value="Isopropylmalate_DH"/>
</dbReference>
<evidence type="ECO:0000256" key="9">
    <source>
        <dbReference type="ARBA" id="ARBA00022842"/>
    </source>
</evidence>
<evidence type="ECO:0000256" key="1">
    <source>
        <dbReference type="ARBA" id="ARBA00000624"/>
    </source>
</evidence>
<feature type="binding site" evidence="13">
    <location>
        <position position="227"/>
    </location>
    <ligand>
        <name>Mg(2+)</name>
        <dbReference type="ChEBI" id="CHEBI:18420"/>
    </ligand>
</feature>
<evidence type="ECO:0000256" key="4">
    <source>
        <dbReference type="ARBA" id="ARBA00008319"/>
    </source>
</evidence>
<comment type="cofactor">
    <cofactor evidence="2">
        <name>Mn(2+)</name>
        <dbReference type="ChEBI" id="CHEBI:29035"/>
    </cofactor>
</comment>
<evidence type="ECO:0000256" key="2">
    <source>
        <dbReference type="ARBA" id="ARBA00001936"/>
    </source>
</evidence>
<comment type="function">
    <text evidence="13 14">Catalyzes the oxidation of 3-carboxy-2-hydroxy-4-methylpentanoate (3-isopropylmalate) to 3-carboxy-4-methyl-2-oxopentanoate. The product decarboxylates to 4-methyl-2 oxopentanoate.</text>
</comment>
<dbReference type="SUPFAM" id="SSF53659">
    <property type="entry name" value="Isocitrate/Isopropylmalate dehydrogenase-like"/>
    <property type="match status" value="1"/>
</dbReference>
<comment type="cofactor">
    <cofactor evidence="13 14">
        <name>Mg(2+)</name>
        <dbReference type="ChEBI" id="CHEBI:18420"/>
    </cofactor>
    <cofactor evidence="13 14">
        <name>Mn(2+)</name>
        <dbReference type="ChEBI" id="CHEBI:29035"/>
    </cofactor>
    <text evidence="13 14">Binds 1 Mg(2+) or Mn(2+) ion per subunit.</text>
</comment>
<dbReference type="InterPro" id="IPR024084">
    <property type="entry name" value="IsoPropMal-DH-like_dom"/>
</dbReference>
<gene>
    <name evidence="13 16" type="primary">leuB</name>
    <name evidence="16" type="ORF">H6A60_09225</name>
</gene>
<keyword evidence="13" id="KW-0464">Manganese</keyword>
<dbReference type="PANTHER" id="PTHR42979:SF1">
    <property type="entry name" value="3-ISOPROPYLMALATE DEHYDROGENASE"/>
    <property type="match status" value="1"/>
</dbReference>
<keyword evidence="10 13" id="KW-0560">Oxidoreductase</keyword>
<comment type="pathway">
    <text evidence="3 13 14">Amino-acid biosynthesis; L-leucine biosynthesis; L-leucine from 3-methyl-2-oxobutanoate: step 3/4.</text>
</comment>
<dbReference type="SMART" id="SM01329">
    <property type="entry name" value="Iso_dh"/>
    <property type="match status" value="1"/>
</dbReference>
<comment type="catalytic activity">
    <reaction evidence="1 13 14">
        <text>(2R,3S)-3-isopropylmalate + NAD(+) = 4-methyl-2-oxopentanoate + CO2 + NADH</text>
        <dbReference type="Rhea" id="RHEA:32271"/>
        <dbReference type="ChEBI" id="CHEBI:16526"/>
        <dbReference type="ChEBI" id="CHEBI:17865"/>
        <dbReference type="ChEBI" id="CHEBI:35121"/>
        <dbReference type="ChEBI" id="CHEBI:57540"/>
        <dbReference type="ChEBI" id="CHEBI:57945"/>
        <dbReference type="EC" id="1.1.1.85"/>
    </reaction>
</comment>
<feature type="binding site" evidence="13">
    <location>
        <begin position="78"/>
        <end position="91"/>
    </location>
    <ligand>
        <name>NAD(+)</name>
        <dbReference type="ChEBI" id="CHEBI:57540"/>
    </ligand>
</feature>
<feature type="binding site" evidence="13">
    <location>
        <position position="255"/>
    </location>
    <ligand>
        <name>Mg(2+)</name>
        <dbReference type="ChEBI" id="CHEBI:18420"/>
    </ligand>
</feature>
<reference evidence="16 17" key="1">
    <citation type="journal article" date="2021" name="Sci. Rep.">
        <title>The distribution of antibiotic resistance genes in chicken gut microbiota commensals.</title>
        <authorList>
            <person name="Juricova H."/>
            <person name="Matiasovicova J."/>
            <person name="Kubasova T."/>
            <person name="Cejkova D."/>
            <person name="Rychlik I."/>
        </authorList>
    </citation>
    <scope>NUCLEOTIDE SEQUENCE [LARGE SCALE GENOMIC DNA]</scope>
    <source>
        <strain evidence="16 17">An829</strain>
    </source>
</reference>
<comment type="similarity">
    <text evidence="4 13">Belongs to the isocitrate and isopropylmalate dehydrogenases family. LeuB type 1 subfamily.</text>
</comment>
<proteinExistence type="inferred from homology"/>
<keyword evidence="17" id="KW-1185">Reference proteome</keyword>
<feature type="site" description="Important for catalysis" evidence="13">
    <location>
        <position position="195"/>
    </location>
</feature>
<keyword evidence="7 13" id="KW-0028">Amino-acid biosynthesis</keyword>
<feature type="binding site" evidence="13">
    <location>
        <position position="227"/>
    </location>
    <ligand>
        <name>substrate</name>
    </ligand>
</feature>
<evidence type="ECO:0000256" key="10">
    <source>
        <dbReference type="ARBA" id="ARBA00023002"/>
    </source>
</evidence>
<sequence length="367" mass="38741">MTKSHHIAVLAGDGIGPEVMREALKVLDAAAERFGFEVTKTEALVGGAAIDACGTPLPAETLEACDKAEAILFGSVGGPKWDHLPHKDRPEAGALLPLRKRYALFSNLRPARIFPGLEALCPLRADIAAKGFDMIVVRELTGGIYFGTPKGRTGEGAETRAFDTETYSRAEVERIARVAFETARGRRGKVTSVDKANVLATSVLWRETVEEVAKAYPDVVLEHLYIDNATMQLIKAPSNFDVVLCSNMFGDILSDECAMITGSMGMLPSASVGETGFGLYEPAGGSAPDIAGKGIANPIAQILSMSMMLRFSLGESAAADAVEAAVAKTLSEKCLTADLAGAAGVAPVSTAEMGERIAKHVREDAED</sequence>
<evidence type="ECO:0000256" key="13">
    <source>
        <dbReference type="HAMAP-Rule" id="MF_01033"/>
    </source>
</evidence>
<evidence type="ECO:0000256" key="8">
    <source>
        <dbReference type="ARBA" id="ARBA00022723"/>
    </source>
</evidence>
<keyword evidence="13" id="KW-0963">Cytoplasm</keyword>
<dbReference type="GO" id="GO:0003862">
    <property type="term" value="F:3-isopropylmalate dehydrogenase activity"/>
    <property type="evidence" value="ECO:0007669"/>
    <property type="project" value="UniProtKB-EC"/>
</dbReference>
<accession>A0ABS2DTI8</accession>
<dbReference type="HAMAP" id="MF_01033">
    <property type="entry name" value="LeuB_type1"/>
    <property type="match status" value="1"/>
</dbReference>
<keyword evidence="12 13" id="KW-0100">Branched-chain amino acid biosynthesis</keyword>
<name>A0ABS2DTI8_9BURK</name>
<feature type="binding site" evidence="13">
    <location>
        <position position="138"/>
    </location>
    <ligand>
        <name>substrate</name>
    </ligand>
</feature>
<evidence type="ECO:0000256" key="12">
    <source>
        <dbReference type="ARBA" id="ARBA00023304"/>
    </source>
</evidence>
<dbReference type="Proteomes" id="UP000715095">
    <property type="component" value="Unassembled WGS sequence"/>
</dbReference>
<evidence type="ECO:0000256" key="6">
    <source>
        <dbReference type="ARBA" id="ARBA00022430"/>
    </source>
</evidence>
<protein>
    <recommendedName>
        <fullName evidence="13">3-isopropylmalate dehydrogenase</fullName>
        <ecNumber evidence="13">1.1.1.85</ecNumber>
    </recommendedName>
    <alternativeName>
        <fullName evidence="13">3-IPM-DH</fullName>
    </alternativeName>
    <alternativeName>
        <fullName evidence="13">Beta-IPM dehydrogenase</fullName>
        <shortName evidence="13">IMDH</shortName>
    </alternativeName>
</protein>
<evidence type="ECO:0000256" key="14">
    <source>
        <dbReference type="RuleBase" id="RU004445"/>
    </source>
</evidence>
<feature type="binding site" evidence="13">
    <location>
        <position position="251"/>
    </location>
    <ligand>
        <name>Mg(2+)</name>
        <dbReference type="ChEBI" id="CHEBI:18420"/>
    </ligand>
</feature>
<evidence type="ECO:0000313" key="16">
    <source>
        <dbReference type="EMBL" id="MBM6704661.1"/>
    </source>
</evidence>
<dbReference type="Pfam" id="PF00180">
    <property type="entry name" value="Iso_dh"/>
    <property type="match status" value="1"/>
</dbReference>
<dbReference type="InterPro" id="IPR019818">
    <property type="entry name" value="IsoCit/isopropylmalate_DH_CS"/>
</dbReference>